<feature type="transmembrane region" description="Helical" evidence="1">
    <location>
        <begin position="69"/>
        <end position="91"/>
    </location>
</feature>
<keyword evidence="1" id="KW-1133">Transmembrane helix</keyword>
<evidence type="ECO:0000256" key="1">
    <source>
        <dbReference type="SAM" id="Phobius"/>
    </source>
</evidence>
<accession>K5X0S2</accession>
<keyword evidence="1" id="KW-0812">Transmembrane</keyword>
<evidence type="ECO:0000313" key="3">
    <source>
        <dbReference type="Proteomes" id="UP000008370"/>
    </source>
</evidence>
<keyword evidence="3" id="KW-1185">Reference proteome</keyword>
<dbReference type="GeneID" id="18910956"/>
<reference evidence="2 3" key="1">
    <citation type="journal article" date="2012" name="BMC Genomics">
        <title>Comparative genomics of the white-rot fungi, Phanerochaete carnosa and P. chrysosporium, to elucidate the genetic basis of the distinct wood types they colonize.</title>
        <authorList>
            <person name="Suzuki H."/>
            <person name="MacDonald J."/>
            <person name="Syed K."/>
            <person name="Salamov A."/>
            <person name="Hori C."/>
            <person name="Aerts A."/>
            <person name="Henrissat B."/>
            <person name="Wiebenga A."/>
            <person name="vanKuyk P.A."/>
            <person name="Barry K."/>
            <person name="Lindquist E."/>
            <person name="LaButti K."/>
            <person name="Lapidus A."/>
            <person name="Lucas S."/>
            <person name="Coutinho P."/>
            <person name="Gong Y."/>
            <person name="Samejima M."/>
            <person name="Mahadevan R."/>
            <person name="Abou-Zaid M."/>
            <person name="de Vries R.P."/>
            <person name="Igarashi K."/>
            <person name="Yadav J.S."/>
            <person name="Grigoriev I.V."/>
            <person name="Master E.R."/>
        </authorList>
    </citation>
    <scope>NUCLEOTIDE SEQUENCE [LARGE SCALE GENOMIC DNA]</scope>
    <source>
        <strain evidence="2 3">HHB-10118-sp</strain>
    </source>
</reference>
<name>K5X0S2_PHACS</name>
<dbReference type="InParanoid" id="K5X0S2"/>
<dbReference type="EMBL" id="JH930471">
    <property type="protein sequence ID" value="EKM56342.1"/>
    <property type="molecule type" value="Genomic_DNA"/>
</dbReference>
<dbReference type="RefSeq" id="XP_007394194.1">
    <property type="nucleotide sequence ID" value="XM_007394132.1"/>
</dbReference>
<protein>
    <submittedName>
        <fullName evidence="2">Uncharacterized protein</fullName>
    </submittedName>
</protein>
<proteinExistence type="predicted"/>
<keyword evidence="1" id="KW-0472">Membrane</keyword>
<gene>
    <name evidence="2" type="ORF">PHACADRAFT_193957</name>
</gene>
<sequence>MTSCFVKRANEKHPECPGSCQLGAVVDSISSSASTFVTGEFSTVSTPFYIVSSYEIALDSLALTHPRNFLIVIFVSVASAFLALSPHLVVLDDGTIVKLASMPKVVTIDAGLSR</sequence>
<dbReference type="AlphaFoldDB" id="K5X0S2"/>
<evidence type="ECO:0000313" key="2">
    <source>
        <dbReference type="EMBL" id="EKM56342.1"/>
    </source>
</evidence>
<organism evidence="2 3">
    <name type="scientific">Phanerochaete carnosa (strain HHB-10118-sp)</name>
    <name type="common">White-rot fungus</name>
    <name type="synonym">Peniophora carnosa</name>
    <dbReference type="NCBI Taxonomy" id="650164"/>
    <lineage>
        <taxon>Eukaryota</taxon>
        <taxon>Fungi</taxon>
        <taxon>Dikarya</taxon>
        <taxon>Basidiomycota</taxon>
        <taxon>Agaricomycotina</taxon>
        <taxon>Agaricomycetes</taxon>
        <taxon>Polyporales</taxon>
        <taxon>Phanerochaetaceae</taxon>
        <taxon>Phanerochaete</taxon>
    </lineage>
</organism>
<dbReference type="HOGENOM" id="CLU_2121909_0_0_1"/>
<dbReference type="Proteomes" id="UP000008370">
    <property type="component" value="Unassembled WGS sequence"/>
</dbReference>
<dbReference type="KEGG" id="pco:PHACADRAFT_193957"/>